<keyword evidence="1" id="KW-0614">Plasmid</keyword>
<gene>
    <name evidence="1" type="ordered locus">bgla_4p2330</name>
</gene>
<dbReference type="CDD" id="cd14744">
    <property type="entry name" value="PAAR_CT_2"/>
    <property type="match status" value="1"/>
</dbReference>
<dbReference type="AlphaFoldDB" id="F2LSX5"/>
<dbReference type="KEGG" id="bgd:bgla_4p2330"/>
<geneLocation type="plasmid" evidence="1 2">
    <name>bgla_4p</name>
</geneLocation>
<reference evidence="1 2" key="1">
    <citation type="journal article" date="2011" name="J. Bacteriol.">
        <title>Complete genome sequence of Burkholderia gladioli BSR3.</title>
        <authorList>
            <person name="Seo Y.S."/>
            <person name="Lim J."/>
            <person name="Choi B.S."/>
            <person name="Kim H."/>
            <person name="Goo E."/>
            <person name="Lee B."/>
            <person name="Lim J.S."/>
            <person name="Choi I.Y."/>
            <person name="Moon J.S."/>
            <person name="Kim J."/>
            <person name="Hwang I."/>
        </authorList>
    </citation>
    <scope>NUCLEOTIDE SEQUENCE [LARGE SCALE GENOMIC DNA]</scope>
    <source>
        <strain evidence="2">BSR3</strain>
    </source>
</reference>
<name>F2LSX5_BURGS</name>
<dbReference type="Proteomes" id="UP000008316">
    <property type="component" value="Plasmid bgla_4p"/>
</dbReference>
<evidence type="ECO:0000313" key="1">
    <source>
        <dbReference type="EMBL" id="AEA65995.1"/>
    </source>
</evidence>
<evidence type="ECO:0000313" key="2">
    <source>
        <dbReference type="Proteomes" id="UP000008316"/>
    </source>
</evidence>
<accession>F2LSX5</accession>
<keyword evidence="2" id="KW-1185">Reference proteome</keyword>
<dbReference type="HOGENOM" id="CLU_148568_4_3_4"/>
<sequence>MPVTESPIYEPELDMQDAQGRNMVRLGDTTDHGGKVVEATDEVKHLGISVALDQHGVMCPKCGGVFPLLASGPRTHRGRRVGYVGDKTGCGATVIGS</sequence>
<dbReference type="EMBL" id="CP002604">
    <property type="protein sequence ID" value="AEA65995.1"/>
    <property type="molecule type" value="Genomic_DNA"/>
</dbReference>
<dbReference type="Pfam" id="PF05488">
    <property type="entry name" value="PAAR_motif"/>
    <property type="match status" value="1"/>
</dbReference>
<dbReference type="InterPro" id="IPR008727">
    <property type="entry name" value="PAAR_motif"/>
</dbReference>
<protein>
    <submittedName>
        <fullName evidence="1">PAAR repeat-containing protein</fullName>
    </submittedName>
</protein>
<proteinExistence type="predicted"/>
<organism evidence="1 2">
    <name type="scientific">Burkholderia gladioli (strain BSR3)</name>
    <dbReference type="NCBI Taxonomy" id="999541"/>
    <lineage>
        <taxon>Bacteria</taxon>
        <taxon>Pseudomonadati</taxon>
        <taxon>Pseudomonadota</taxon>
        <taxon>Betaproteobacteria</taxon>
        <taxon>Burkholderiales</taxon>
        <taxon>Burkholderiaceae</taxon>
        <taxon>Burkholderia</taxon>
    </lineage>
</organism>